<feature type="domain" description="Cyclic nucleotide-binding" evidence="2">
    <location>
        <begin position="229"/>
        <end position="273"/>
    </location>
</feature>
<dbReference type="InterPro" id="IPR000595">
    <property type="entry name" value="cNMP-bd_dom"/>
</dbReference>
<dbReference type="Proteomes" id="UP000692954">
    <property type="component" value="Unassembled WGS sequence"/>
</dbReference>
<protein>
    <recommendedName>
        <fullName evidence="2">Cyclic nucleotide-binding domain-containing protein</fullName>
    </recommendedName>
</protein>
<evidence type="ECO:0000256" key="1">
    <source>
        <dbReference type="SAM" id="Coils"/>
    </source>
</evidence>
<proteinExistence type="predicted"/>
<feature type="coiled-coil region" evidence="1">
    <location>
        <begin position="93"/>
        <end position="120"/>
    </location>
</feature>
<comment type="caution">
    <text evidence="3">The sequence shown here is derived from an EMBL/GenBank/DDBJ whole genome shotgun (WGS) entry which is preliminary data.</text>
</comment>
<evidence type="ECO:0000313" key="4">
    <source>
        <dbReference type="Proteomes" id="UP000692954"/>
    </source>
</evidence>
<gene>
    <name evidence="3" type="ORF">PSON_ATCC_30995.1.T0470075</name>
</gene>
<dbReference type="EMBL" id="CAJJDN010000047">
    <property type="protein sequence ID" value="CAD8084615.1"/>
    <property type="molecule type" value="Genomic_DNA"/>
</dbReference>
<sequence>MKSTILPESIHRQYFTNHINSLQSIKTRKNKVEEDSIGVIRQLSMMKKIKTQVQAFELHEEHKSIAYSNQKIRQAIMKISNQKPIFPKLPHIRKEKTEVSDQIERENKRLKKSIENLQNSLTYRTNHQNIKKSYQQILSYNKMNNYNNDSQIVNSSIGPLSVRRSTLNFTFGREYDLPSESFDKAVEILSKNLQLNEQAARIYMQDILREFGYFKALEQQEEYFDYIEQTITSMEYKQVKRGNIVFHCGERGDYFYLILRGTGIVYVPKKQEELVQQKTILLKVDQCKEDLANTKKKDEIKQLQKQLQDLQTQLQDYQNPEDILLFPFKSRYYQKLQNGQMICLYKKVNVMREGECFGEVSLFRNEPRAATLIALETLHLGALNKTNYLRIFESKLEKLNFTLGMLSKLFPQSSKENVIQLSFDFQKKIYSINSTIFKQGDVVDGLYLIFSGIVEIICDNVRVNQFCEGQFVGLFDLKNPSLRTYSAISGSYETIIYFLPKKNCNGLDKFMRERMTDLRISSETYRQEWVKKCHNMIALQKKESNKSLLKGVNTKDVLQQCILPNKTQTNSNKISKDRISEIVEYNNVQCSLKEKLQNVKLCLQMRDFDKEKELVEKMMRQQHSLLPRLRERPRNLVETYTVLMSKVQRASPQNNMFESQNHSEHLSKNIHVERLKYLFQKKKSEQIVNKMMGI</sequence>
<name>A0A8S1N6B3_9CILI</name>
<dbReference type="OrthoDB" id="299126at2759"/>
<dbReference type="InterPro" id="IPR050503">
    <property type="entry name" value="cAMP-dep_PK_reg_su-like"/>
</dbReference>
<dbReference type="FunFam" id="2.60.120.10:FF:000555">
    <property type="entry name" value="Uncharacterized protein"/>
    <property type="match status" value="1"/>
</dbReference>
<dbReference type="GO" id="GO:0005952">
    <property type="term" value="C:cAMP-dependent protein kinase complex"/>
    <property type="evidence" value="ECO:0007669"/>
    <property type="project" value="InterPro"/>
</dbReference>
<dbReference type="PANTHER" id="PTHR11635">
    <property type="entry name" value="CAMP-DEPENDENT PROTEIN KINASE REGULATORY CHAIN"/>
    <property type="match status" value="1"/>
</dbReference>
<dbReference type="CDD" id="cd00038">
    <property type="entry name" value="CAP_ED"/>
    <property type="match status" value="2"/>
</dbReference>
<dbReference type="Pfam" id="PF00027">
    <property type="entry name" value="cNMP_binding"/>
    <property type="match status" value="2"/>
</dbReference>
<dbReference type="GO" id="GO:0034236">
    <property type="term" value="F:protein kinase A catalytic subunit binding"/>
    <property type="evidence" value="ECO:0007669"/>
    <property type="project" value="TreeGrafter"/>
</dbReference>
<dbReference type="InterPro" id="IPR018488">
    <property type="entry name" value="cNMP-bd_CS"/>
</dbReference>
<dbReference type="GO" id="GO:0030552">
    <property type="term" value="F:cAMP binding"/>
    <property type="evidence" value="ECO:0007669"/>
    <property type="project" value="TreeGrafter"/>
</dbReference>
<dbReference type="PROSITE" id="PS50042">
    <property type="entry name" value="CNMP_BINDING_3"/>
    <property type="match status" value="3"/>
</dbReference>
<dbReference type="GO" id="GO:0004862">
    <property type="term" value="F:cAMP-dependent protein kinase inhibitor activity"/>
    <property type="evidence" value="ECO:0007669"/>
    <property type="project" value="TreeGrafter"/>
</dbReference>
<organism evidence="3 4">
    <name type="scientific">Paramecium sonneborni</name>
    <dbReference type="NCBI Taxonomy" id="65129"/>
    <lineage>
        <taxon>Eukaryota</taxon>
        <taxon>Sar</taxon>
        <taxon>Alveolata</taxon>
        <taxon>Ciliophora</taxon>
        <taxon>Intramacronucleata</taxon>
        <taxon>Oligohymenophorea</taxon>
        <taxon>Peniculida</taxon>
        <taxon>Parameciidae</taxon>
        <taxon>Paramecium</taxon>
    </lineage>
</organism>
<keyword evidence="4" id="KW-1185">Reference proteome</keyword>
<evidence type="ECO:0000313" key="3">
    <source>
        <dbReference type="EMBL" id="CAD8084615.1"/>
    </source>
</evidence>
<dbReference type="AlphaFoldDB" id="A0A8S1N6B3"/>
<evidence type="ECO:0000259" key="2">
    <source>
        <dbReference type="PROSITE" id="PS50042"/>
    </source>
</evidence>
<accession>A0A8S1N6B3</accession>
<feature type="domain" description="Cyclic nucleotide-binding" evidence="2">
    <location>
        <begin position="336"/>
        <end position="392"/>
    </location>
</feature>
<dbReference type="PANTHER" id="PTHR11635:SF152">
    <property type="entry name" value="CAMP-DEPENDENT PROTEIN KINASE TYPE I REGULATORY SUBUNIT-RELATED"/>
    <property type="match status" value="1"/>
</dbReference>
<feature type="domain" description="Cyclic nucleotide-binding" evidence="2">
    <location>
        <begin position="409"/>
        <end position="489"/>
    </location>
</feature>
<dbReference type="GO" id="GO:0005829">
    <property type="term" value="C:cytosol"/>
    <property type="evidence" value="ECO:0007669"/>
    <property type="project" value="TreeGrafter"/>
</dbReference>
<feature type="coiled-coil region" evidence="1">
    <location>
        <begin position="293"/>
        <end position="320"/>
    </location>
</feature>
<reference evidence="3" key="1">
    <citation type="submission" date="2021-01" db="EMBL/GenBank/DDBJ databases">
        <authorList>
            <consortium name="Genoscope - CEA"/>
            <person name="William W."/>
        </authorList>
    </citation>
    <scope>NUCLEOTIDE SEQUENCE</scope>
</reference>
<dbReference type="PROSITE" id="PS00889">
    <property type="entry name" value="CNMP_BINDING_2"/>
    <property type="match status" value="1"/>
</dbReference>
<keyword evidence="1" id="KW-0175">Coiled coil</keyword>